<dbReference type="Gene3D" id="2.60.40.4270">
    <property type="entry name" value="Listeria-Bacteroides repeat domain"/>
    <property type="match status" value="1"/>
</dbReference>
<dbReference type="GO" id="GO:0030313">
    <property type="term" value="C:cell envelope"/>
    <property type="evidence" value="ECO:0007669"/>
    <property type="project" value="UniProtKB-SubCell"/>
</dbReference>
<feature type="compositionally biased region" description="Basic and acidic residues" evidence="2">
    <location>
        <begin position="87"/>
        <end position="97"/>
    </location>
</feature>
<accession>A0A9X4KUL6</accession>
<comment type="subcellular location">
    <subcellularLocation>
        <location evidence="1">Cell envelope</location>
    </subcellularLocation>
</comment>
<dbReference type="RefSeq" id="WP_277533944.1">
    <property type="nucleotide sequence ID" value="NZ_JAPDIA010000007.1"/>
</dbReference>
<gene>
    <name evidence="3" type="ORF">OMP40_19860</name>
</gene>
<dbReference type="NCBIfam" id="TIGR02543">
    <property type="entry name" value="List_Bact_rpt"/>
    <property type="match status" value="1"/>
</dbReference>
<dbReference type="InterPro" id="IPR013378">
    <property type="entry name" value="InlB-like_B-rpt"/>
</dbReference>
<sequence length="97" mass="10925">MKKGYVFDGWNTKADGSGANYAAGDTFIMGTESMVLYASWVPNPYSIEPIGNQTLEPKRAGYSPNTQETKTITIKKIRHRRSGRAGSRIEREWGRRL</sequence>
<protein>
    <submittedName>
        <fullName evidence="3">InlB B-repeat-containing protein</fullName>
    </submittedName>
</protein>
<keyword evidence="4" id="KW-1185">Reference proteome</keyword>
<name>A0A9X4KUL6_9BACL</name>
<comment type="caution">
    <text evidence="3">The sequence shown here is derived from an EMBL/GenBank/DDBJ whole genome shotgun (WGS) entry which is preliminary data.</text>
</comment>
<dbReference type="AlphaFoldDB" id="A0A9X4KUL6"/>
<proteinExistence type="predicted"/>
<reference evidence="3" key="1">
    <citation type="submission" date="2022-10" db="EMBL/GenBank/DDBJ databases">
        <title>Comparative genomic analysis of Cohnella hashimotonis sp. nov., isolated from the International Space Station.</title>
        <authorList>
            <person name="Simpson A."/>
            <person name="Venkateswaran K."/>
        </authorList>
    </citation>
    <scope>NUCLEOTIDE SEQUENCE</scope>
    <source>
        <strain evidence="3">DSM 28161</strain>
    </source>
</reference>
<feature type="region of interest" description="Disordered" evidence="2">
    <location>
        <begin position="77"/>
        <end position="97"/>
    </location>
</feature>
<dbReference type="Pfam" id="PF09479">
    <property type="entry name" value="Flg_new"/>
    <property type="match status" value="1"/>
</dbReference>
<evidence type="ECO:0000313" key="4">
    <source>
        <dbReference type="Proteomes" id="UP001153404"/>
    </source>
</evidence>
<evidence type="ECO:0000256" key="1">
    <source>
        <dbReference type="ARBA" id="ARBA00004196"/>
    </source>
</evidence>
<evidence type="ECO:0000313" key="3">
    <source>
        <dbReference type="EMBL" id="MDG0811369.1"/>
    </source>
</evidence>
<dbReference type="EMBL" id="JAPDIA010000007">
    <property type="protein sequence ID" value="MDG0811369.1"/>
    <property type="molecule type" value="Genomic_DNA"/>
</dbReference>
<dbReference type="InterPro" id="IPR042229">
    <property type="entry name" value="Listeria/Bacterioides_rpt_sf"/>
</dbReference>
<organism evidence="3 4">
    <name type="scientific">Cohnella rhizosphaerae</name>
    <dbReference type="NCBI Taxonomy" id="1457232"/>
    <lineage>
        <taxon>Bacteria</taxon>
        <taxon>Bacillati</taxon>
        <taxon>Bacillota</taxon>
        <taxon>Bacilli</taxon>
        <taxon>Bacillales</taxon>
        <taxon>Paenibacillaceae</taxon>
        <taxon>Cohnella</taxon>
    </lineage>
</organism>
<dbReference type="Proteomes" id="UP001153404">
    <property type="component" value="Unassembled WGS sequence"/>
</dbReference>
<evidence type="ECO:0000256" key="2">
    <source>
        <dbReference type="SAM" id="MobiDB-lite"/>
    </source>
</evidence>